<accession>A0AAD6VIT6</accession>
<keyword evidence="2" id="KW-1185">Reference proteome</keyword>
<gene>
    <name evidence="1" type="ORF">GGX14DRAFT_564445</name>
</gene>
<dbReference type="Proteomes" id="UP001219525">
    <property type="component" value="Unassembled WGS sequence"/>
</dbReference>
<organism evidence="1 2">
    <name type="scientific">Mycena pura</name>
    <dbReference type="NCBI Taxonomy" id="153505"/>
    <lineage>
        <taxon>Eukaryota</taxon>
        <taxon>Fungi</taxon>
        <taxon>Dikarya</taxon>
        <taxon>Basidiomycota</taxon>
        <taxon>Agaricomycotina</taxon>
        <taxon>Agaricomycetes</taxon>
        <taxon>Agaricomycetidae</taxon>
        <taxon>Agaricales</taxon>
        <taxon>Marasmiineae</taxon>
        <taxon>Mycenaceae</taxon>
        <taxon>Mycena</taxon>
    </lineage>
</organism>
<sequence>MDYLVGCAYTYGGIPALHLPYPAPAYTRPGPRATAPCGRDIDAGGRRGAAGRELGALSDVLPAYDAHGGPPEYSHVLILSVPIRAIPASAATSAARETLTDSESNVTDVGSFMQVTVTVQAPDPHDVESTVLLQIWIAYYDTSAAFGSRGCMLIKFPVAFGDDEYTSKRQRTASHSYHHWLMGTVYLVAVVSAVNVWCGVRDGHMSDWGLCKFDLRAHHAAPPPSLAFLLHSSTFCRNALIRTIYTKNRQPISICTNLNFATHSMKADAVQTQHLAHPARLRGAGQVCTRPGPLCVLTGFLREQTERVASSSMHDSQYCVFQSRQPPLTPFSVTFQPA</sequence>
<dbReference type="AlphaFoldDB" id="A0AAD6VIT6"/>
<proteinExistence type="predicted"/>
<reference evidence="1" key="1">
    <citation type="submission" date="2023-03" db="EMBL/GenBank/DDBJ databases">
        <title>Massive genome expansion in bonnet fungi (Mycena s.s.) driven by repeated elements and novel gene families across ecological guilds.</title>
        <authorList>
            <consortium name="Lawrence Berkeley National Laboratory"/>
            <person name="Harder C.B."/>
            <person name="Miyauchi S."/>
            <person name="Viragh M."/>
            <person name="Kuo A."/>
            <person name="Thoen E."/>
            <person name="Andreopoulos B."/>
            <person name="Lu D."/>
            <person name="Skrede I."/>
            <person name="Drula E."/>
            <person name="Henrissat B."/>
            <person name="Morin E."/>
            <person name="Kohler A."/>
            <person name="Barry K."/>
            <person name="LaButti K."/>
            <person name="Morin E."/>
            <person name="Salamov A."/>
            <person name="Lipzen A."/>
            <person name="Mereny Z."/>
            <person name="Hegedus B."/>
            <person name="Baldrian P."/>
            <person name="Stursova M."/>
            <person name="Weitz H."/>
            <person name="Taylor A."/>
            <person name="Grigoriev I.V."/>
            <person name="Nagy L.G."/>
            <person name="Martin F."/>
            <person name="Kauserud H."/>
        </authorList>
    </citation>
    <scope>NUCLEOTIDE SEQUENCE</scope>
    <source>
        <strain evidence="1">9144</strain>
    </source>
</reference>
<dbReference type="EMBL" id="JARJCW010000023">
    <property type="protein sequence ID" value="KAJ7212697.1"/>
    <property type="molecule type" value="Genomic_DNA"/>
</dbReference>
<protein>
    <submittedName>
        <fullName evidence="1">Uncharacterized protein</fullName>
    </submittedName>
</protein>
<evidence type="ECO:0000313" key="1">
    <source>
        <dbReference type="EMBL" id="KAJ7212697.1"/>
    </source>
</evidence>
<comment type="caution">
    <text evidence="1">The sequence shown here is derived from an EMBL/GenBank/DDBJ whole genome shotgun (WGS) entry which is preliminary data.</text>
</comment>
<name>A0AAD6VIT6_9AGAR</name>
<evidence type="ECO:0000313" key="2">
    <source>
        <dbReference type="Proteomes" id="UP001219525"/>
    </source>
</evidence>